<comment type="caution">
    <text evidence="2">The sequence shown here is derived from an EMBL/GenBank/DDBJ whole genome shotgun (WGS) entry which is preliminary data.</text>
</comment>
<dbReference type="EMBL" id="VOXD01000004">
    <property type="protein sequence ID" value="TXF91007.1"/>
    <property type="molecule type" value="Genomic_DNA"/>
</dbReference>
<dbReference type="Proteomes" id="UP000321907">
    <property type="component" value="Unassembled WGS sequence"/>
</dbReference>
<protein>
    <submittedName>
        <fullName evidence="2">Uncharacterized protein</fullName>
    </submittedName>
</protein>
<evidence type="ECO:0000313" key="3">
    <source>
        <dbReference type="Proteomes" id="UP000321907"/>
    </source>
</evidence>
<organism evidence="2 3">
    <name type="scientific">Neolewinella aurantiaca</name>
    <dbReference type="NCBI Taxonomy" id="2602767"/>
    <lineage>
        <taxon>Bacteria</taxon>
        <taxon>Pseudomonadati</taxon>
        <taxon>Bacteroidota</taxon>
        <taxon>Saprospiria</taxon>
        <taxon>Saprospirales</taxon>
        <taxon>Lewinellaceae</taxon>
        <taxon>Neolewinella</taxon>
    </lineage>
</organism>
<name>A0A5C7FZ43_9BACT</name>
<gene>
    <name evidence="2" type="ORF">FUA23_04175</name>
</gene>
<dbReference type="OrthoDB" id="1491233at2"/>
<proteinExistence type="predicted"/>
<sequence>MKPASLISLILASLLGALTACAPDFQANPLVQEIRLDKRIKNVTYSYKQIYYSIEDSTRWAEIWNTQDTIVQEGPHLKFRSDRIWYEMTESPTGYRSRQQYPGWERKIDSIDSGINIISLLNNHRVRVDIPAADVVLGGDSIRIAIIHTTGPAFDWDFREYQPQPDQLLLTTPGNDTMPIVLDMESVGPVSRQTVFRVGQHTYVLRSIGEDYGSIIIERLTNSRGLSLTAEIDLNYKQVPVKDPDGSLTHIKRTPGKELIIYFWGGFRGEKKLLKLDSLYQSIPEQQRETFDLVAISRFSSGDHIRTLIEEEGILIPLFQATSKTCLRLNCTGYLPSAVRVDSRGKIVSFHEWGPEVEQLMIRVKLPESR</sequence>
<feature type="chain" id="PRO_5022676529" evidence="1">
    <location>
        <begin position="23"/>
        <end position="370"/>
    </location>
</feature>
<feature type="signal peptide" evidence="1">
    <location>
        <begin position="1"/>
        <end position="22"/>
    </location>
</feature>
<keyword evidence="1" id="KW-0732">Signal</keyword>
<dbReference type="AlphaFoldDB" id="A0A5C7FZ43"/>
<dbReference type="PROSITE" id="PS51257">
    <property type="entry name" value="PROKAR_LIPOPROTEIN"/>
    <property type="match status" value="1"/>
</dbReference>
<reference evidence="2 3" key="1">
    <citation type="submission" date="2019-08" db="EMBL/GenBank/DDBJ databases">
        <title>Lewinella sp. strain SSH13 Genome sequencing and assembly.</title>
        <authorList>
            <person name="Kim I."/>
        </authorList>
    </citation>
    <scope>NUCLEOTIDE SEQUENCE [LARGE SCALE GENOMIC DNA]</scope>
    <source>
        <strain evidence="2 3">SSH13</strain>
    </source>
</reference>
<evidence type="ECO:0000256" key="1">
    <source>
        <dbReference type="SAM" id="SignalP"/>
    </source>
</evidence>
<dbReference type="RefSeq" id="WP_147929465.1">
    <property type="nucleotide sequence ID" value="NZ_VOXD01000004.1"/>
</dbReference>
<keyword evidence="3" id="KW-1185">Reference proteome</keyword>
<accession>A0A5C7FZ43</accession>
<evidence type="ECO:0000313" key="2">
    <source>
        <dbReference type="EMBL" id="TXF91007.1"/>
    </source>
</evidence>